<evidence type="ECO:0000256" key="2">
    <source>
        <dbReference type="ARBA" id="ARBA00006906"/>
    </source>
</evidence>
<comment type="caution">
    <text evidence="6">The sequence shown here is derived from an EMBL/GenBank/DDBJ whole genome shotgun (WGS) entry which is preliminary data.</text>
</comment>
<proteinExistence type="inferred from homology"/>
<dbReference type="SUPFAM" id="SSF51569">
    <property type="entry name" value="Aldolase"/>
    <property type="match status" value="1"/>
</dbReference>
<dbReference type="Gene3D" id="3.20.20.70">
    <property type="entry name" value="Aldolase class I"/>
    <property type="match status" value="1"/>
</dbReference>
<dbReference type="InterPro" id="IPR013785">
    <property type="entry name" value="Aldolase_TIM"/>
</dbReference>
<protein>
    <submittedName>
        <fullName evidence="6">2-dehydro-3-deoxy-6-phosphogalactonate aldolase</fullName>
    </submittedName>
</protein>
<keyword evidence="7" id="KW-1185">Reference proteome</keyword>
<dbReference type="EMBL" id="BMDG01000009">
    <property type="protein sequence ID" value="GGI09592.1"/>
    <property type="molecule type" value="Genomic_DNA"/>
</dbReference>
<accession>A0ABQ2BAR6</accession>
<evidence type="ECO:0000256" key="5">
    <source>
        <dbReference type="ARBA" id="ARBA00023277"/>
    </source>
</evidence>
<reference evidence="7" key="1">
    <citation type="journal article" date="2019" name="Int. J. Syst. Evol. Microbiol.">
        <title>The Global Catalogue of Microorganisms (GCM) 10K type strain sequencing project: providing services to taxonomists for standard genome sequencing and annotation.</title>
        <authorList>
            <consortium name="The Broad Institute Genomics Platform"/>
            <consortium name="The Broad Institute Genome Sequencing Center for Infectious Disease"/>
            <person name="Wu L."/>
            <person name="Ma J."/>
        </authorList>
    </citation>
    <scope>NUCLEOTIDE SEQUENCE [LARGE SCALE GENOMIC DNA]</scope>
    <source>
        <strain evidence="7">CCM 8653</strain>
    </source>
</reference>
<dbReference type="Proteomes" id="UP000632535">
    <property type="component" value="Unassembled WGS sequence"/>
</dbReference>
<dbReference type="InterPro" id="IPR000887">
    <property type="entry name" value="Aldlse_KDPG_KHG"/>
</dbReference>
<evidence type="ECO:0000313" key="6">
    <source>
        <dbReference type="EMBL" id="GGI09592.1"/>
    </source>
</evidence>
<evidence type="ECO:0000256" key="3">
    <source>
        <dbReference type="ARBA" id="ARBA00011233"/>
    </source>
</evidence>
<organism evidence="6 7">
    <name type="scientific">Isoptericola cucumis</name>
    <dbReference type="NCBI Taxonomy" id="1776856"/>
    <lineage>
        <taxon>Bacteria</taxon>
        <taxon>Bacillati</taxon>
        <taxon>Actinomycetota</taxon>
        <taxon>Actinomycetes</taxon>
        <taxon>Micrococcales</taxon>
        <taxon>Promicromonosporaceae</taxon>
        <taxon>Isoptericola</taxon>
    </lineage>
</organism>
<keyword evidence="5" id="KW-0119">Carbohydrate metabolism</keyword>
<dbReference type="Pfam" id="PF01081">
    <property type="entry name" value="Aldolase"/>
    <property type="match status" value="1"/>
</dbReference>
<dbReference type="CDD" id="cd00452">
    <property type="entry name" value="KDPG_aldolase"/>
    <property type="match status" value="1"/>
</dbReference>
<dbReference type="PANTHER" id="PTHR30246">
    <property type="entry name" value="2-KETO-3-DEOXY-6-PHOSPHOGLUCONATE ALDOLASE"/>
    <property type="match status" value="1"/>
</dbReference>
<keyword evidence="4" id="KW-0456">Lyase</keyword>
<dbReference type="NCBIfam" id="NF006600">
    <property type="entry name" value="PRK09140.1"/>
    <property type="match status" value="1"/>
</dbReference>
<evidence type="ECO:0000256" key="4">
    <source>
        <dbReference type="ARBA" id="ARBA00023239"/>
    </source>
</evidence>
<gene>
    <name evidence="6" type="ORF">GCM10007368_26950</name>
</gene>
<dbReference type="RefSeq" id="WP_188524241.1">
    <property type="nucleotide sequence ID" value="NZ_BMDG01000009.1"/>
</dbReference>
<comment type="similarity">
    <text evidence="2">Belongs to the KHG/KDPG aldolase family.</text>
</comment>
<comment type="subunit">
    <text evidence="3">Homotrimer.</text>
</comment>
<sequence length="210" mass="20786">MTHRTVGLVAILRGVTPAEAGDVATAVLAAGFDAVEVPLNSPEPLESVRRIRAAAGPDARVGAGTVLTPDDVRRAADAGASLVVSPNTRPDVVAETVRLGLESYPGAATPTEAFAALDAGADAVKIFPATAVGTAGMRAWASVLPAGAALVPVGGVDAGNLGDWARAGAAGAGIGTSLYRPGDAPGTVGDRAAAFVQAWVSATRQSATER</sequence>
<name>A0ABQ2BAR6_9MICO</name>
<evidence type="ECO:0000256" key="1">
    <source>
        <dbReference type="ARBA" id="ARBA00004761"/>
    </source>
</evidence>
<evidence type="ECO:0000313" key="7">
    <source>
        <dbReference type="Proteomes" id="UP000632535"/>
    </source>
</evidence>
<comment type="pathway">
    <text evidence="1">Carbohydrate acid metabolism.</text>
</comment>
<dbReference type="PANTHER" id="PTHR30246:SF1">
    <property type="entry name" value="2-DEHYDRO-3-DEOXY-6-PHOSPHOGALACTONATE ALDOLASE-RELATED"/>
    <property type="match status" value="1"/>
</dbReference>